<feature type="repeat" description="Solcar" evidence="11">
    <location>
        <begin position="290"/>
        <end position="377"/>
    </location>
</feature>
<name>A0ABP0EMW8_9ASCO</name>
<feature type="compositionally biased region" description="Polar residues" evidence="13">
    <location>
        <begin position="79"/>
        <end position="97"/>
    </location>
</feature>
<evidence type="ECO:0000313" key="16">
    <source>
        <dbReference type="Proteomes" id="UP001497600"/>
    </source>
</evidence>
<keyword evidence="10 11" id="KW-0472">Membrane</keyword>
<keyword evidence="6 11" id="KW-0812">Transmembrane</keyword>
<evidence type="ECO:0000256" key="11">
    <source>
        <dbReference type="PROSITE-ProRule" id="PRU00282"/>
    </source>
</evidence>
<dbReference type="Proteomes" id="UP001497600">
    <property type="component" value="Chromosome G"/>
</dbReference>
<evidence type="ECO:0000256" key="10">
    <source>
        <dbReference type="ARBA" id="ARBA00023136"/>
    </source>
</evidence>
<comment type="function">
    <text evidence="1">Mitochondrial transporter that mediates uptake of thiamine pyrophosphate (ThPP) into mitochondria.</text>
</comment>
<evidence type="ECO:0000256" key="6">
    <source>
        <dbReference type="ARBA" id="ARBA00022692"/>
    </source>
</evidence>
<proteinExistence type="inferred from homology"/>
<evidence type="ECO:0000256" key="7">
    <source>
        <dbReference type="ARBA" id="ARBA00022737"/>
    </source>
</evidence>
<evidence type="ECO:0000256" key="1">
    <source>
        <dbReference type="ARBA" id="ARBA00002238"/>
    </source>
</evidence>
<feature type="region of interest" description="Disordered" evidence="13">
    <location>
        <begin position="1"/>
        <end position="150"/>
    </location>
</feature>
<dbReference type="InterPro" id="IPR023395">
    <property type="entry name" value="MCP_dom_sf"/>
</dbReference>
<keyword evidence="16" id="KW-1185">Reference proteome</keyword>
<evidence type="ECO:0000256" key="12">
    <source>
        <dbReference type="RuleBase" id="RU000488"/>
    </source>
</evidence>
<evidence type="ECO:0000256" key="4">
    <source>
        <dbReference type="ARBA" id="ARBA00021935"/>
    </source>
</evidence>
<accession>A0ABP0EMW8</accession>
<sequence>MHLDFFWQHHQTQPTAPPTCSPPTPLQPAMEKDVASPERRQASTVAAATTAAVSGNRSDANDRSDLFSHSRPSPFEPTSPASHPSAIHQSSQPTRSMPASQPIAPPSPIPTEGDPVAATVPSSSSSSSSSSVSSRTSPLPPTHSTASNQTVSLSTAGIRALVYQLQAIYIRTPVKLFRPSRFDYLAYVCELANQHENLTTKPYSIRTHSSLGMLFNVVRKEGWRFIPDKVLPPLLANSATGLILYASYLTALDSFTGATAAASTATASTGTGTGTGTSTGTSSGGSIPAYSFVDTWKAGFLAGAAQSLAAAPVDAIYTRSNAAEMLNGHHQNLWVYGLQKLREIGLVGVFAGYSFSLVKESLGFAFYFSTFETVKTRGYNATYRMVRAYRRFKLRWNHLVPSAWRSSQPPLDPTKVHLEQTRSTKILRSSFVLIAGASAAFSLLAVQYPLTKIQKMHLARLEVLDIYSASSAPSYRPFVKLYYNSYIDTYHQMIKIKQKSKLTWFQLGYKGFVRNALTTIPATSVGLLVFEIMRTKLSDSIDDGVLE</sequence>
<dbReference type="SUPFAM" id="SSF103506">
    <property type="entry name" value="Mitochondrial carrier"/>
    <property type="match status" value="1"/>
</dbReference>
<keyword evidence="5 12" id="KW-0813">Transport</keyword>
<dbReference type="EMBL" id="OZ004259">
    <property type="protein sequence ID" value="CAK7918925.1"/>
    <property type="molecule type" value="Genomic_DNA"/>
</dbReference>
<evidence type="ECO:0000256" key="14">
    <source>
        <dbReference type="SAM" id="Phobius"/>
    </source>
</evidence>
<dbReference type="Gene3D" id="1.50.40.10">
    <property type="entry name" value="Mitochondrial carrier domain"/>
    <property type="match status" value="1"/>
</dbReference>
<feature type="compositionally biased region" description="Basic and acidic residues" evidence="13">
    <location>
        <begin position="30"/>
        <end position="41"/>
    </location>
</feature>
<feature type="compositionally biased region" description="Low complexity" evidence="13">
    <location>
        <begin position="42"/>
        <end position="54"/>
    </location>
</feature>
<dbReference type="Pfam" id="PF00153">
    <property type="entry name" value="Mito_carr"/>
    <property type="match status" value="1"/>
</dbReference>
<gene>
    <name evidence="15" type="ORF">CAAN4_G15522</name>
</gene>
<reference evidence="15 16" key="1">
    <citation type="submission" date="2024-01" db="EMBL/GenBank/DDBJ databases">
        <authorList>
            <consortium name="Genoscope - CEA"/>
            <person name="William W."/>
        </authorList>
    </citation>
    <scope>NUCLEOTIDE SEQUENCE [LARGE SCALE GENOMIC DNA]</scope>
    <source>
        <strain evidence="15 16">29B2s-10</strain>
    </source>
</reference>
<organism evidence="15 16">
    <name type="scientific">[Candida] anglica</name>
    <dbReference type="NCBI Taxonomy" id="148631"/>
    <lineage>
        <taxon>Eukaryota</taxon>
        <taxon>Fungi</taxon>
        <taxon>Dikarya</taxon>
        <taxon>Ascomycota</taxon>
        <taxon>Saccharomycotina</taxon>
        <taxon>Pichiomycetes</taxon>
        <taxon>Debaryomycetaceae</taxon>
        <taxon>Kurtzmaniella</taxon>
    </lineage>
</organism>
<comment type="subcellular location">
    <subcellularLocation>
        <location evidence="2">Mitochondrion membrane</location>
        <topology evidence="2">Multi-pass membrane protein</topology>
    </subcellularLocation>
</comment>
<keyword evidence="9" id="KW-0496">Mitochondrion</keyword>
<dbReference type="PANTHER" id="PTHR45624:SF26">
    <property type="entry name" value="CARRIER PROTEIN, PUTATIVE (AFU_ORTHOLOGUE AFUA_1G07710)-RELATED"/>
    <property type="match status" value="1"/>
</dbReference>
<evidence type="ECO:0000256" key="8">
    <source>
        <dbReference type="ARBA" id="ARBA00022989"/>
    </source>
</evidence>
<evidence type="ECO:0000256" key="13">
    <source>
        <dbReference type="SAM" id="MobiDB-lite"/>
    </source>
</evidence>
<dbReference type="InterPro" id="IPR050567">
    <property type="entry name" value="Mitochondrial_Carrier"/>
</dbReference>
<feature type="compositionally biased region" description="Low complexity" evidence="13">
    <location>
        <begin position="122"/>
        <end position="134"/>
    </location>
</feature>
<evidence type="ECO:0000256" key="5">
    <source>
        <dbReference type="ARBA" id="ARBA00022448"/>
    </source>
</evidence>
<dbReference type="PROSITE" id="PS50920">
    <property type="entry name" value="SOLCAR"/>
    <property type="match status" value="1"/>
</dbReference>
<feature type="transmembrane region" description="Helical" evidence="14">
    <location>
        <begin position="431"/>
        <end position="450"/>
    </location>
</feature>
<protein>
    <recommendedName>
        <fullName evidence="4">Mitochondrial thiamine pyrophosphate carrier 1</fullName>
    </recommendedName>
</protein>
<dbReference type="PANTHER" id="PTHR45624">
    <property type="entry name" value="MITOCHONDRIAL BASIC AMINO ACIDS TRANSPORTER-RELATED"/>
    <property type="match status" value="1"/>
</dbReference>
<dbReference type="InterPro" id="IPR018108">
    <property type="entry name" value="MCP_transmembrane"/>
</dbReference>
<keyword evidence="7" id="KW-0677">Repeat</keyword>
<keyword evidence="8 14" id="KW-1133">Transmembrane helix</keyword>
<evidence type="ECO:0000256" key="9">
    <source>
        <dbReference type="ARBA" id="ARBA00023128"/>
    </source>
</evidence>
<feature type="compositionally biased region" description="Pro residues" evidence="13">
    <location>
        <begin position="15"/>
        <end position="26"/>
    </location>
</feature>
<evidence type="ECO:0000256" key="2">
    <source>
        <dbReference type="ARBA" id="ARBA00004225"/>
    </source>
</evidence>
<feature type="compositionally biased region" description="Basic and acidic residues" evidence="13">
    <location>
        <begin position="59"/>
        <end position="68"/>
    </location>
</feature>
<comment type="similarity">
    <text evidence="3 12">Belongs to the mitochondrial carrier (TC 2.A.29) family.</text>
</comment>
<evidence type="ECO:0000313" key="15">
    <source>
        <dbReference type="EMBL" id="CAK7918925.1"/>
    </source>
</evidence>
<evidence type="ECO:0000256" key="3">
    <source>
        <dbReference type="ARBA" id="ARBA00006375"/>
    </source>
</evidence>